<accession>A0A2G8SNA4</accession>
<evidence type="ECO:0000313" key="2">
    <source>
        <dbReference type="EMBL" id="PIL35241.1"/>
    </source>
</evidence>
<reference evidence="2 3" key="1">
    <citation type="journal article" date="2015" name="Sci. Rep.">
        <title>Chromosome-level genome map provides insights into diverse defense mechanisms in the medicinal fungus Ganoderma sinense.</title>
        <authorList>
            <person name="Zhu Y."/>
            <person name="Xu J."/>
            <person name="Sun C."/>
            <person name="Zhou S."/>
            <person name="Xu H."/>
            <person name="Nelson D.R."/>
            <person name="Qian J."/>
            <person name="Song J."/>
            <person name="Luo H."/>
            <person name="Xiang L."/>
            <person name="Li Y."/>
            <person name="Xu Z."/>
            <person name="Ji A."/>
            <person name="Wang L."/>
            <person name="Lu S."/>
            <person name="Hayward A."/>
            <person name="Sun W."/>
            <person name="Li X."/>
            <person name="Schwartz D.C."/>
            <person name="Wang Y."/>
            <person name="Chen S."/>
        </authorList>
    </citation>
    <scope>NUCLEOTIDE SEQUENCE [LARGE SCALE GENOMIC DNA]</scope>
    <source>
        <strain evidence="2 3">ZZ0214-1</strain>
    </source>
</reference>
<dbReference type="Proteomes" id="UP000230002">
    <property type="component" value="Unassembled WGS sequence"/>
</dbReference>
<comment type="caution">
    <text evidence="2">The sequence shown here is derived from an EMBL/GenBank/DDBJ whole genome shotgun (WGS) entry which is preliminary data.</text>
</comment>
<dbReference type="OrthoDB" id="565731at2759"/>
<keyword evidence="3" id="KW-1185">Reference proteome</keyword>
<dbReference type="AlphaFoldDB" id="A0A2G8SNA4"/>
<name>A0A2G8SNA4_9APHY</name>
<evidence type="ECO:0000256" key="1">
    <source>
        <dbReference type="SAM" id="MobiDB-lite"/>
    </source>
</evidence>
<dbReference type="EMBL" id="AYKW01000004">
    <property type="protein sequence ID" value="PIL35241.1"/>
    <property type="molecule type" value="Genomic_DNA"/>
</dbReference>
<organism evidence="2 3">
    <name type="scientific">Ganoderma sinense ZZ0214-1</name>
    <dbReference type="NCBI Taxonomy" id="1077348"/>
    <lineage>
        <taxon>Eukaryota</taxon>
        <taxon>Fungi</taxon>
        <taxon>Dikarya</taxon>
        <taxon>Basidiomycota</taxon>
        <taxon>Agaricomycotina</taxon>
        <taxon>Agaricomycetes</taxon>
        <taxon>Polyporales</taxon>
        <taxon>Polyporaceae</taxon>
        <taxon>Ganoderma</taxon>
    </lineage>
</organism>
<feature type="region of interest" description="Disordered" evidence="1">
    <location>
        <begin position="67"/>
        <end position="103"/>
    </location>
</feature>
<gene>
    <name evidence="2" type="ORF">GSI_03031</name>
</gene>
<evidence type="ECO:0000313" key="3">
    <source>
        <dbReference type="Proteomes" id="UP000230002"/>
    </source>
</evidence>
<sequence length="335" mass="37417">MAHVLATFRRPLRSLHLPRLTIQYPPPSTLRSIHATTAVSKRNQQLSASTADSADLFGDVIGSSGSLFSDDPSPANPSPPISNSAPNVDIPPHNPSVPSPRHYDRNARFNHIYGFARACLVTKSESKRQVRSSVWNHLFQLASTPEQLDRVAELFPSWRDAQRPFRPSTVVAFALRCNALRCPGLAVKVFSNRPKYGFDLSLDAAQIILHSLHRWQRHKDIITFTTLYSIYNLPPVASDLVSNALLLKALFRNPTNPSAAMAQAMLPLFQRTLERTDPLSMTIQQNDPRLSNRKKTWLASALKRIEGVLEAQQVEHGWLTRWMHDSGHASATASL</sequence>
<protein>
    <submittedName>
        <fullName evidence="2">Uncharacterized protein</fullName>
    </submittedName>
</protein>
<proteinExistence type="predicted"/>